<organism evidence="2">
    <name type="scientific">uncultured Rubrobacteraceae bacterium</name>
    <dbReference type="NCBI Taxonomy" id="349277"/>
    <lineage>
        <taxon>Bacteria</taxon>
        <taxon>Bacillati</taxon>
        <taxon>Actinomycetota</taxon>
        <taxon>Rubrobacteria</taxon>
        <taxon>Rubrobacterales</taxon>
        <taxon>Rubrobacteraceae</taxon>
        <taxon>environmental samples</taxon>
    </lineage>
</organism>
<name>A0A6J4QRI8_9ACTN</name>
<accession>A0A6J4QRI8</accession>
<protein>
    <submittedName>
        <fullName evidence="2">Uncharacterized protein</fullName>
    </submittedName>
</protein>
<feature type="non-terminal residue" evidence="2">
    <location>
        <position position="155"/>
    </location>
</feature>
<reference evidence="2" key="1">
    <citation type="submission" date="2020-02" db="EMBL/GenBank/DDBJ databases">
        <authorList>
            <person name="Meier V. D."/>
        </authorList>
    </citation>
    <scope>NUCLEOTIDE SEQUENCE</scope>
    <source>
        <strain evidence="2">AVDCRST_MAG01</strain>
    </source>
</reference>
<evidence type="ECO:0000256" key="1">
    <source>
        <dbReference type="SAM" id="MobiDB-lite"/>
    </source>
</evidence>
<feature type="region of interest" description="Disordered" evidence="1">
    <location>
        <begin position="1"/>
        <end position="155"/>
    </location>
</feature>
<dbReference type="EMBL" id="CADCUW010000577">
    <property type="protein sequence ID" value="CAA9449900.1"/>
    <property type="molecule type" value="Genomic_DNA"/>
</dbReference>
<sequence length="155" mass="17003">VGRAGDRAPAQYPPRDSRKAAAGHPPRSPLPASAGRRRHLLRPPRPGPRRPADGVPGPRSRGAPGATRFARRGGGHALHPRRATRRGPLQPRRAGRGHGARPRTSRRPRHEPQRRRLPHPRAGRDAAPDLLRPGRARRARACGVASFRDARRARV</sequence>
<gene>
    <name evidence="2" type="ORF">AVDCRST_MAG01-01-4456</name>
</gene>
<dbReference type="AlphaFoldDB" id="A0A6J4QRI8"/>
<feature type="compositionally biased region" description="Basic residues" evidence="1">
    <location>
        <begin position="93"/>
        <end position="121"/>
    </location>
</feature>
<feature type="compositionally biased region" description="Basic residues" evidence="1">
    <location>
        <begin position="69"/>
        <end position="85"/>
    </location>
</feature>
<evidence type="ECO:0000313" key="2">
    <source>
        <dbReference type="EMBL" id="CAA9449900.1"/>
    </source>
</evidence>
<feature type="non-terminal residue" evidence="2">
    <location>
        <position position="1"/>
    </location>
</feature>
<proteinExistence type="predicted"/>